<accession>A0AAD9PVR2</accession>
<feature type="domain" description="Protein kinase" evidence="15">
    <location>
        <begin position="195"/>
        <end position="408"/>
    </location>
</feature>
<evidence type="ECO:0000256" key="1">
    <source>
        <dbReference type="ARBA" id="ARBA00022527"/>
    </source>
</evidence>
<proteinExistence type="inferred from homology"/>
<feature type="compositionally biased region" description="Polar residues" evidence="14">
    <location>
        <begin position="112"/>
        <end position="136"/>
    </location>
</feature>
<dbReference type="FunFam" id="1.10.510.10:FF:001586">
    <property type="entry name" value="Aurora kinase B"/>
    <property type="match status" value="1"/>
</dbReference>
<reference evidence="16" key="1">
    <citation type="journal article" date="2023" name="G3 (Bethesda)">
        <title>Whole genome assembly and annotation of the endangered Caribbean coral Acropora cervicornis.</title>
        <authorList>
            <person name="Selwyn J.D."/>
            <person name="Vollmer S.V."/>
        </authorList>
    </citation>
    <scope>NUCLEOTIDE SEQUENCE</scope>
    <source>
        <strain evidence="16">K2</strain>
    </source>
</reference>
<dbReference type="EC" id="2.7.11.1" evidence="13"/>
<dbReference type="CDD" id="cd14007">
    <property type="entry name" value="STKc_Aurora"/>
    <property type="match status" value="1"/>
</dbReference>
<dbReference type="PROSITE" id="PS00107">
    <property type="entry name" value="PROTEIN_KINASE_ATP"/>
    <property type="match status" value="1"/>
</dbReference>
<dbReference type="Gene3D" id="3.30.200.20">
    <property type="entry name" value="Phosphorylase Kinase, domain 1"/>
    <property type="match status" value="1"/>
</dbReference>
<keyword evidence="1 12" id="KW-0723">Serine/threonine-protein kinase</keyword>
<feature type="region of interest" description="Disordered" evidence="14">
    <location>
        <begin position="112"/>
        <end position="185"/>
    </location>
</feature>
<dbReference type="GO" id="GO:0004674">
    <property type="term" value="F:protein serine/threonine kinase activity"/>
    <property type="evidence" value="ECO:0007669"/>
    <property type="project" value="UniProtKB-KW"/>
</dbReference>
<comment type="catalytic activity">
    <reaction evidence="7 13">
        <text>L-seryl-[protein] + ATP = O-phospho-L-seryl-[protein] + ADP + H(+)</text>
        <dbReference type="Rhea" id="RHEA:17989"/>
        <dbReference type="Rhea" id="RHEA-COMP:9863"/>
        <dbReference type="Rhea" id="RHEA-COMP:11604"/>
        <dbReference type="ChEBI" id="CHEBI:15378"/>
        <dbReference type="ChEBI" id="CHEBI:29999"/>
        <dbReference type="ChEBI" id="CHEBI:30616"/>
        <dbReference type="ChEBI" id="CHEBI:83421"/>
        <dbReference type="ChEBI" id="CHEBI:456216"/>
        <dbReference type="EC" id="2.7.11.1"/>
    </reaction>
</comment>
<sequence>MEIFRLMNRPSDPEYREVMPAIEKLVSEHKSTLIAGDPQLNICDQSVMNWSPPGCELLDECFKAPPSDPTKCDVQSVSRGLNNANPQRVALKETQQLKTKFQECLQLTGTNTQCDGQSGQKPSFSNRNPLCNSQLSHQKDTEMASKAMERPNHNPAQRKVPPDGSANAVEGNKENEDTGAGKPQTSKSCWKLEDFEIGKPLGKGKFGNVYLAREKKSKYIVALKVLFKSQLAKSNVEHQLRREIEIQSHLRHPHILRLFGYFYDSTRVYLILEFAPKGELYKELTKQQRFDEKKSSNYIRQLAQALKYCHAKKVIHRDIKPENLLLGIKGDLKIADFGWSVHAPSSRRTTICGTLDYLPPEMIEGREHDEKLLIHDPHKRLPLNGVLAHPWIRNNTQTVNFPPPLPDQ</sequence>
<dbReference type="AlphaFoldDB" id="A0AAD9PVR2"/>
<organism evidence="16 17">
    <name type="scientific">Acropora cervicornis</name>
    <name type="common">Staghorn coral</name>
    <dbReference type="NCBI Taxonomy" id="6130"/>
    <lineage>
        <taxon>Eukaryota</taxon>
        <taxon>Metazoa</taxon>
        <taxon>Cnidaria</taxon>
        <taxon>Anthozoa</taxon>
        <taxon>Hexacorallia</taxon>
        <taxon>Scleractinia</taxon>
        <taxon>Astrocoeniina</taxon>
        <taxon>Acroporidae</taxon>
        <taxon>Acropora</taxon>
    </lineage>
</organism>
<dbReference type="InterPro" id="IPR017441">
    <property type="entry name" value="Protein_kinase_ATP_BS"/>
</dbReference>
<dbReference type="InterPro" id="IPR000719">
    <property type="entry name" value="Prot_kinase_dom"/>
</dbReference>
<evidence type="ECO:0000256" key="9">
    <source>
        <dbReference type="PIRSR" id="PIRSR630616-2"/>
    </source>
</evidence>
<evidence type="ECO:0000256" key="2">
    <source>
        <dbReference type="ARBA" id="ARBA00022679"/>
    </source>
</evidence>
<evidence type="ECO:0000256" key="3">
    <source>
        <dbReference type="ARBA" id="ARBA00022741"/>
    </source>
</evidence>
<feature type="binding site" evidence="9">
    <location>
        <position position="336"/>
    </location>
    <ligand>
        <name>ATP</name>
        <dbReference type="ChEBI" id="CHEBI:30616"/>
    </ligand>
</feature>
<evidence type="ECO:0000259" key="15">
    <source>
        <dbReference type="PROSITE" id="PS50011"/>
    </source>
</evidence>
<dbReference type="InterPro" id="IPR011009">
    <property type="entry name" value="Kinase-like_dom_sf"/>
</dbReference>
<dbReference type="SUPFAM" id="SSF56112">
    <property type="entry name" value="Protein kinase-like (PK-like)"/>
    <property type="match status" value="1"/>
</dbReference>
<feature type="cross-link" description="Glycyl lysine isopeptide (Lys-Gly) (interchain with G-Cter in SUMO2)" evidence="10">
    <location>
        <position position="320"/>
    </location>
</feature>
<feature type="binding site" evidence="9">
    <location>
        <position position="205"/>
    </location>
    <ligand>
        <name>ATP</name>
        <dbReference type="ChEBI" id="CHEBI:30616"/>
    </ligand>
</feature>
<evidence type="ECO:0000256" key="4">
    <source>
        <dbReference type="ARBA" id="ARBA00022777"/>
    </source>
</evidence>
<protein>
    <recommendedName>
        <fullName evidence="13">Aurora kinase</fullName>
        <ecNumber evidence="13">2.7.11.1</ecNumber>
    </recommendedName>
</protein>
<dbReference type="SMART" id="SM00220">
    <property type="entry name" value="S_TKc"/>
    <property type="match status" value="1"/>
</dbReference>
<evidence type="ECO:0000256" key="5">
    <source>
        <dbReference type="ARBA" id="ARBA00022840"/>
    </source>
</evidence>
<gene>
    <name evidence="16" type="ORF">P5673_029440</name>
</gene>
<keyword evidence="2 13" id="KW-0808">Transferase</keyword>
<evidence type="ECO:0000256" key="10">
    <source>
        <dbReference type="PIRSR" id="PIRSR630616-3"/>
    </source>
</evidence>
<evidence type="ECO:0000256" key="12">
    <source>
        <dbReference type="RuleBase" id="RU000304"/>
    </source>
</evidence>
<dbReference type="InterPro" id="IPR030616">
    <property type="entry name" value="Aur-like"/>
</dbReference>
<keyword evidence="5 9" id="KW-0067">ATP-binding</keyword>
<name>A0AAD9PVR2_ACRCE</name>
<reference evidence="16" key="2">
    <citation type="journal article" date="2023" name="Science">
        <title>Genomic signatures of disease resistance in endangered staghorn corals.</title>
        <authorList>
            <person name="Vollmer S.V."/>
            <person name="Selwyn J.D."/>
            <person name="Despard B.A."/>
            <person name="Roesel C.L."/>
        </authorList>
    </citation>
    <scope>NUCLEOTIDE SEQUENCE</scope>
    <source>
        <strain evidence="16">K2</strain>
    </source>
</reference>
<evidence type="ECO:0000313" key="16">
    <source>
        <dbReference type="EMBL" id="KAK2549987.1"/>
    </source>
</evidence>
<feature type="binding site" evidence="9">
    <location>
        <begin position="322"/>
        <end position="323"/>
    </location>
    <ligand>
        <name>ATP</name>
        <dbReference type="ChEBI" id="CHEBI:30616"/>
    </ligand>
</feature>
<keyword evidence="3 9" id="KW-0547">Nucleotide-binding</keyword>
<dbReference type="PANTHER" id="PTHR24350">
    <property type="entry name" value="SERINE/THREONINE-PROTEIN KINASE IAL-RELATED"/>
    <property type="match status" value="1"/>
</dbReference>
<comment type="similarity">
    <text evidence="13">Belongs to the protein kinase superfamily. Ser/Thr protein kinase family. Aurora subfamily.</text>
</comment>
<comment type="catalytic activity">
    <reaction evidence="6 13">
        <text>L-threonyl-[protein] + ATP = O-phospho-L-threonyl-[protein] + ADP + H(+)</text>
        <dbReference type="Rhea" id="RHEA:46608"/>
        <dbReference type="Rhea" id="RHEA-COMP:11060"/>
        <dbReference type="Rhea" id="RHEA-COMP:11605"/>
        <dbReference type="ChEBI" id="CHEBI:15378"/>
        <dbReference type="ChEBI" id="CHEBI:30013"/>
        <dbReference type="ChEBI" id="CHEBI:30616"/>
        <dbReference type="ChEBI" id="CHEBI:61977"/>
        <dbReference type="ChEBI" id="CHEBI:456216"/>
        <dbReference type="EC" id="2.7.11.1"/>
    </reaction>
</comment>
<dbReference type="InterPro" id="IPR008271">
    <property type="entry name" value="Ser/Thr_kinase_AS"/>
</dbReference>
<evidence type="ECO:0000256" key="14">
    <source>
        <dbReference type="SAM" id="MobiDB-lite"/>
    </source>
</evidence>
<feature type="binding site" evidence="9">
    <location>
        <begin position="273"/>
        <end position="275"/>
    </location>
    <ligand>
        <name>ATP</name>
        <dbReference type="ChEBI" id="CHEBI:30616"/>
    </ligand>
</feature>
<dbReference type="Gene3D" id="1.10.510.10">
    <property type="entry name" value="Transferase(Phosphotransferase) domain 1"/>
    <property type="match status" value="1"/>
</dbReference>
<evidence type="ECO:0000256" key="7">
    <source>
        <dbReference type="ARBA" id="ARBA00048679"/>
    </source>
</evidence>
<comment type="caution">
    <text evidence="16">The sequence shown here is derived from an EMBL/GenBank/DDBJ whole genome shotgun (WGS) entry which is preliminary data.</text>
</comment>
<evidence type="ECO:0000256" key="8">
    <source>
        <dbReference type="PIRSR" id="PIRSR630616-1"/>
    </source>
</evidence>
<keyword evidence="17" id="KW-1185">Reference proteome</keyword>
<dbReference type="Pfam" id="PF00069">
    <property type="entry name" value="Pkinase"/>
    <property type="match status" value="1"/>
</dbReference>
<dbReference type="EMBL" id="JARQWQ010000117">
    <property type="protein sequence ID" value="KAK2549987.1"/>
    <property type="molecule type" value="Genomic_DNA"/>
</dbReference>
<dbReference type="FunFam" id="3.30.200.20:FF:000042">
    <property type="entry name" value="Aurora kinase A"/>
    <property type="match status" value="1"/>
</dbReference>
<dbReference type="Proteomes" id="UP001249851">
    <property type="component" value="Unassembled WGS sequence"/>
</dbReference>
<dbReference type="PROSITE" id="PS00108">
    <property type="entry name" value="PROTEIN_KINASE_ST"/>
    <property type="match status" value="1"/>
</dbReference>
<dbReference type="PROSITE" id="PS50011">
    <property type="entry name" value="PROTEIN_KINASE_DOM"/>
    <property type="match status" value="1"/>
</dbReference>
<evidence type="ECO:0000313" key="17">
    <source>
        <dbReference type="Proteomes" id="UP001249851"/>
    </source>
</evidence>
<feature type="active site" description="Proton acceptor" evidence="8">
    <location>
        <position position="318"/>
    </location>
</feature>
<evidence type="ECO:0000256" key="13">
    <source>
        <dbReference type="RuleBase" id="RU367134"/>
    </source>
</evidence>
<feature type="compositionally biased region" description="Basic and acidic residues" evidence="14">
    <location>
        <begin position="137"/>
        <end position="152"/>
    </location>
</feature>
<evidence type="ECO:0000256" key="6">
    <source>
        <dbReference type="ARBA" id="ARBA00047899"/>
    </source>
</evidence>
<dbReference type="GO" id="GO:0005524">
    <property type="term" value="F:ATP binding"/>
    <property type="evidence" value="ECO:0007669"/>
    <property type="project" value="UniProtKB-UniRule"/>
</dbReference>
<evidence type="ECO:0000256" key="11">
    <source>
        <dbReference type="PROSITE-ProRule" id="PRU10141"/>
    </source>
</evidence>
<feature type="binding site" evidence="9 11">
    <location>
        <position position="224"/>
    </location>
    <ligand>
        <name>ATP</name>
        <dbReference type="ChEBI" id="CHEBI:30616"/>
    </ligand>
</feature>
<keyword evidence="4 13" id="KW-0418">Kinase</keyword>